<comment type="subcellular location">
    <subcellularLocation>
        <location evidence="1">Membrane</location>
        <topology evidence="1">Multi-pass membrane protein</topology>
    </subcellularLocation>
</comment>
<sequence length="126" mass="13689">MQPRRSWAGIILSALPVLFVLFDGAIHLMVIPPVVQAFTQLGYPVSTSRALGVIELVCIVLYLMPRTSVLGAILLTGYLGGAVATNLRVGSPLFSNTLFPVYVGILAWGGLFLRDERVRALIPVRR</sequence>
<feature type="transmembrane region" description="Helical" evidence="5">
    <location>
        <begin position="93"/>
        <end position="113"/>
    </location>
</feature>
<evidence type="ECO:0000313" key="6">
    <source>
        <dbReference type="EMBL" id="TMJ08126.1"/>
    </source>
</evidence>
<reference evidence="6 7" key="1">
    <citation type="journal article" date="2019" name="Nat. Microbiol.">
        <title>Mediterranean grassland soil C-N compound turnover is dependent on rainfall and depth, and is mediated by genomically divergent microorganisms.</title>
        <authorList>
            <person name="Diamond S."/>
            <person name="Andeer P.F."/>
            <person name="Li Z."/>
            <person name="Crits-Christoph A."/>
            <person name="Burstein D."/>
            <person name="Anantharaman K."/>
            <person name="Lane K.R."/>
            <person name="Thomas B.C."/>
            <person name="Pan C."/>
            <person name="Northen T.R."/>
            <person name="Banfield J.F."/>
        </authorList>
    </citation>
    <scope>NUCLEOTIDE SEQUENCE [LARGE SCALE GENOMIC DNA]</scope>
    <source>
        <strain evidence="6">NP_2</strain>
    </source>
</reference>
<dbReference type="AlphaFoldDB" id="A0A537LJH0"/>
<name>A0A537LJH0_9BACT</name>
<keyword evidence="2 5" id="KW-0812">Transmembrane</keyword>
<evidence type="ECO:0000313" key="7">
    <source>
        <dbReference type="Proteomes" id="UP000318661"/>
    </source>
</evidence>
<gene>
    <name evidence="6" type="ORF">E6G99_05005</name>
</gene>
<keyword evidence="3 5" id="KW-1133">Transmembrane helix</keyword>
<dbReference type="Pfam" id="PF13564">
    <property type="entry name" value="DoxX_2"/>
    <property type="match status" value="1"/>
</dbReference>
<accession>A0A537LJH0</accession>
<organism evidence="6 7">
    <name type="scientific">Candidatus Segetimicrobium genomatis</name>
    <dbReference type="NCBI Taxonomy" id="2569760"/>
    <lineage>
        <taxon>Bacteria</taxon>
        <taxon>Bacillati</taxon>
        <taxon>Candidatus Sysuimicrobiota</taxon>
        <taxon>Candidatus Sysuimicrobiia</taxon>
        <taxon>Candidatus Sysuimicrobiales</taxon>
        <taxon>Candidatus Segetimicrobiaceae</taxon>
        <taxon>Candidatus Segetimicrobium</taxon>
    </lineage>
</organism>
<dbReference type="EMBL" id="VBAJ01000123">
    <property type="protein sequence ID" value="TMJ08126.1"/>
    <property type="molecule type" value="Genomic_DNA"/>
</dbReference>
<comment type="caution">
    <text evidence="6">The sequence shown here is derived from an EMBL/GenBank/DDBJ whole genome shotgun (WGS) entry which is preliminary data.</text>
</comment>
<keyword evidence="4 5" id="KW-0472">Membrane</keyword>
<protein>
    <submittedName>
        <fullName evidence="6">DoxX family protein</fullName>
    </submittedName>
</protein>
<dbReference type="Proteomes" id="UP000318661">
    <property type="component" value="Unassembled WGS sequence"/>
</dbReference>
<evidence type="ECO:0000256" key="5">
    <source>
        <dbReference type="SAM" id="Phobius"/>
    </source>
</evidence>
<feature type="transmembrane region" description="Helical" evidence="5">
    <location>
        <begin position="47"/>
        <end position="64"/>
    </location>
</feature>
<dbReference type="GO" id="GO:0016020">
    <property type="term" value="C:membrane"/>
    <property type="evidence" value="ECO:0007669"/>
    <property type="project" value="UniProtKB-SubCell"/>
</dbReference>
<proteinExistence type="predicted"/>
<evidence type="ECO:0000256" key="2">
    <source>
        <dbReference type="ARBA" id="ARBA00022692"/>
    </source>
</evidence>
<evidence type="ECO:0000256" key="4">
    <source>
        <dbReference type="ARBA" id="ARBA00023136"/>
    </source>
</evidence>
<feature type="transmembrane region" description="Helical" evidence="5">
    <location>
        <begin position="69"/>
        <end position="87"/>
    </location>
</feature>
<evidence type="ECO:0000256" key="1">
    <source>
        <dbReference type="ARBA" id="ARBA00004141"/>
    </source>
</evidence>
<dbReference type="InterPro" id="IPR032808">
    <property type="entry name" value="DoxX"/>
</dbReference>
<evidence type="ECO:0000256" key="3">
    <source>
        <dbReference type="ARBA" id="ARBA00022989"/>
    </source>
</evidence>